<reference evidence="11" key="2">
    <citation type="submission" date="2021-04" db="EMBL/GenBank/DDBJ databases">
        <authorList>
            <person name="Gilroy R."/>
        </authorList>
    </citation>
    <scope>NUCLEOTIDE SEQUENCE</scope>
    <source>
        <strain evidence="11">CHK193-4272</strain>
    </source>
</reference>
<name>A0A9D1PKF9_9FIRM</name>
<dbReference type="Pfam" id="PF12849">
    <property type="entry name" value="PBP_like_2"/>
    <property type="match status" value="2"/>
</dbReference>
<evidence type="ECO:0000256" key="8">
    <source>
        <dbReference type="ARBA" id="ARBA00023288"/>
    </source>
</evidence>
<keyword evidence="7" id="KW-0564">Palmitate</keyword>
<dbReference type="PANTHER" id="PTHR30570:SF1">
    <property type="entry name" value="PHOSPHATE-BINDING PROTEIN PSTS"/>
    <property type="match status" value="1"/>
</dbReference>
<dbReference type="AlphaFoldDB" id="A0A9D1PKF9"/>
<dbReference type="GO" id="GO:0005886">
    <property type="term" value="C:plasma membrane"/>
    <property type="evidence" value="ECO:0007669"/>
    <property type="project" value="UniProtKB-SubCell"/>
</dbReference>
<comment type="caution">
    <text evidence="11">The sequence shown here is derived from an EMBL/GenBank/DDBJ whole genome shotgun (WGS) entry which is preliminary data.</text>
</comment>
<evidence type="ECO:0000256" key="2">
    <source>
        <dbReference type="ARBA" id="ARBA00004193"/>
    </source>
</evidence>
<evidence type="ECO:0000313" key="11">
    <source>
        <dbReference type="EMBL" id="HIV62737.1"/>
    </source>
</evidence>
<keyword evidence="6 9" id="KW-0732">Signal</keyword>
<feature type="domain" description="PBP" evidence="10">
    <location>
        <begin position="187"/>
        <end position="298"/>
    </location>
</feature>
<evidence type="ECO:0000256" key="6">
    <source>
        <dbReference type="ARBA" id="ARBA00022729"/>
    </source>
</evidence>
<reference evidence="11" key="1">
    <citation type="journal article" date="2021" name="PeerJ">
        <title>Extensive microbial diversity within the chicken gut microbiome revealed by metagenomics and culture.</title>
        <authorList>
            <person name="Gilroy R."/>
            <person name="Ravi A."/>
            <person name="Getino M."/>
            <person name="Pursley I."/>
            <person name="Horton D.L."/>
            <person name="Alikhan N.F."/>
            <person name="Baker D."/>
            <person name="Gharbi K."/>
            <person name="Hall N."/>
            <person name="Watson M."/>
            <person name="Adriaenssens E.M."/>
            <person name="Foster-Nyarko E."/>
            <person name="Jarju S."/>
            <person name="Secka A."/>
            <person name="Antonio M."/>
            <person name="Oren A."/>
            <person name="Chaudhuri R.R."/>
            <person name="La Ragione R."/>
            <person name="Hildebrand F."/>
            <person name="Pallen M.J."/>
        </authorList>
    </citation>
    <scope>NUCLEOTIDE SEQUENCE</scope>
    <source>
        <strain evidence="11">CHK193-4272</strain>
    </source>
</reference>
<dbReference type="PANTHER" id="PTHR30570">
    <property type="entry name" value="PERIPLASMIC PHOSPHATE BINDING COMPONENT OF PHOSPHATE ABC TRANSPORTER"/>
    <property type="match status" value="1"/>
</dbReference>
<evidence type="ECO:0000256" key="1">
    <source>
        <dbReference type="ARBA" id="ARBA00002841"/>
    </source>
</evidence>
<proteinExistence type="inferred from homology"/>
<organism evidence="11 12">
    <name type="scientific">Candidatus Butyricicoccus avistercoris</name>
    <dbReference type="NCBI Taxonomy" id="2838518"/>
    <lineage>
        <taxon>Bacteria</taxon>
        <taxon>Bacillati</taxon>
        <taxon>Bacillota</taxon>
        <taxon>Clostridia</taxon>
        <taxon>Eubacteriales</taxon>
        <taxon>Butyricicoccaceae</taxon>
        <taxon>Butyricicoccus</taxon>
    </lineage>
</organism>
<comment type="similarity">
    <text evidence="3">Belongs to the PstS family.</text>
</comment>
<keyword evidence="5" id="KW-0813">Transport</keyword>
<comment type="subcellular location">
    <subcellularLocation>
        <location evidence="2">Cell membrane</location>
        <topology evidence="2">Lipid-anchor</topology>
    </subcellularLocation>
</comment>
<dbReference type="Gene3D" id="3.40.190.10">
    <property type="entry name" value="Periplasmic binding protein-like II"/>
    <property type="match status" value="4"/>
</dbReference>
<dbReference type="GO" id="GO:0006817">
    <property type="term" value="P:phosphate ion transport"/>
    <property type="evidence" value="ECO:0007669"/>
    <property type="project" value="UniProtKB-KW"/>
</dbReference>
<dbReference type="Proteomes" id="UP000886808">
    <property type="component" value="Unassembled WGS sequence"/>
</dbReference>
<dbReference type="SUPFAM" id="SSF53850">
    <property type="entry name" value="Periplasmic binding protein-like II"/>
    <property type="match status" value="2"/>
</dbReference>
<evidence type="ECO:0000256" key="7">
    <source>
        <dbReference type="ARBA" id="ARBA00023139"/>
    </source>
</evidence>
<dbReference type="InterPro" id="IPR050811">
    <property type="entry name" value="Phosphate_ABC_transporter"/>
</dbReference>
<feature type="signal peptide" evidence="9">
    <location>
        <begin position="1"/>
        <end position="21"/>
    </location>
</feature>
<keyword evidence="8" id="KW-0449">Lipoprotein</keyword>
<evidence type="ECO:0000256" key="4">
    <source>
        <dbReference type="ARBA" id="ARBA00011529"/>
    </source>
</evidence>
<protein>
    <submittedName>
        <fullName evidence="11">Substrate-binding domain-containing protein</fullName>
    </submittedName>
</protein>
<feature type="chain" id="PRO_5039264384" evidence="9">
    <location>
        <begin position="22"/>
        <end position="301"/>
    </location>
</feature>
<accession>A0A9D1PKF9</accession>
<gene>
    <name evidence="11" type="ORF">H9746_07870</name>
</gene>
<evidence type="ECO:0000256" key="9">
    <source>
        <dbReference type="SAM" id="SignalP"/>
    </source>
</evidence>
<evidence type="ECO:0000313" key="12">
    <source>
        <dbReference type="Proteomes" id="UP000886808"/>
    </source>
</evidence>
<sequence length="301" mass="30942">MNMKKRIFAILTLAAITAMMAGCGSSNDSGNGSGSAAYGGSDLGMITVVSREDGSGTRGAFIELMGIEQKDADGNKTDMTTVDAMITNKTDVMLSTIAGDPAAIGYVSLGSLNDNVKALQIDGAEATAENVKSGTYKVARPFNIATKGEPTGVAKDFINYILSADGQKIVSEDYISISDDAADFETDGSSGKIVVGGSSSVFPLMEKLAEGYEAINGAAEIEVQSSDSTAGMSGAADGTFDIGMASRALKDDEAAQLTGTVIANDGIAVIVNNENAISGLTSEQVQKIYTGEITDWSEVAE</sequence>
<dbReference type="InterPro" id="IPR024370">
    <property type="entry name" value="PBP_domain"/>
</dbReference>
<evidence type="ECO:0000256" key="3">
    <source>
        <dbReference type="ARBA" id="ARBA00008725"/>
    </source>
</evidence>
<comment type="subunit">
    <text evidence="4">The complex is composed of two ATP-binding proteins (PstB), two transmembrane proteins (PstC and PstA) and a solute-binding protein (PstS).</text>
</comment>
<keyword evidence="5" id="KW-0592">Phosphate transport</keyword>
<dbReference type="PROSITE" id="PS51257">
    <property type="entry name" value="PROKAR_LIPOPROTEIN"/>
    <property type="match status" value="1"/>
</dbReference>
<dbReference type="EMBL" id="DXIE01000046">
    <property type="protein sequence ID" value="HIV62737.1"/>
    <property type="molecule type" value="Genomic_DNA"/>
</dbReference>
<feature type="domain" description="PBP" evidence="10">
    <location>
        <begin position="45"/>
        <end position="164"/>
    </location>
</feature>
<comment type="function">
    <text evidence="1">Part of the ABC transporter complex PstSACB involved in phosphate import.</text>
</comment>
<evidence type="ECO:0000256" key="5">
    <source>
        <dbReference type="ARBA" id="ARBA00022592"/>
    </source>
</evidence>
<evidence type="ECO:0000259" key="10">
    <source>
        <dbReference type="Pfam" id="PF12849"/>
    </source>
</evidence>